<evidence type="ECO:0000256" key="3">
    <source>
        <dbReference type="ARBA" id="ARBA00022679"/>
    </source>
</evidence>
<dbReference type="GO" id="GO:0008270">
    <property type="term" value="F:zinc ion binding"/>
    <property type="evidence" value="ECO:0007669"/>
    <property type="project" value="InterPro"/>
</dbReference>
<feature type="compositionally biased region" description="Basic residues" evidence="6">
    <location>
        <begin position="1615"/>
        <end position="1637"/>
    </location>
</feature>
<name>A0A814JM42_9BILA</name>
<feature type="compositionally biased region" description="Basic residues" evidence="6">
    <location>
        <begin position="119"/>
        <end position="128"/>
    </location>
</feature>
<feature type="compositionally biased region" description="Basic residues" evidence="6">
    <location>
        <begin position="1766"/>
        <end position="1775"/>
    </location>
</feature>
<feature type="compositionally biased region" description="Low complexity" evidence="6">
    <location>
        <begin position="857"/>
        <end position="876"/>
    </location>
</feature>
<evidence type="ECO:0000256" key="1">
    <source>
        <dbReference type="ARBA" id="ARBA00000885"/>
    </source>
</evidence>
<dbReference type="InterPro" id="IPR017923">
    <property type="entry name" value="TFIIS_N"/>
</dbReference>
<gene>
    <name evidence="9" type="ORF">JYZ213_LOCUS18098</name>
</gene>
<feature type="compositionally biased region" description="Polar residues" evidence="6">
    <location>
        <begin position="315"/>
        <end position="357"/>
    </location>
</feature>
<dbReference type="GO" id="GO:0043161">
    <property type="term" value="P:proteasome-mediated ubiquitin-dependent protein catabolic process"/>
    <property type="evidence" value="ECO:0007669"/>
    <property type="project" value="TreeGrafter"/>
</dbReference>
<dbReference type="PROSITE" id="PS50918">
    <property type="entry name" value="WWE"/>
    <property type="match status" value="1"/>
</dbReference>
<sequence length="2053" mass="230761">MAHIHNSSSSSTRRSLRLLTAERKSTATTTNESNVDEEEEPQPTLRQAKFKALEAISISNTKRRSEPELDINEDQQETREEGEPEENPTNSNSRKRTHSKQASSSSSHHSIRHVSNSVRRQKRSKKSTTRSEKFSSSNKILKRQRQSSSDEDDNRLSIHSKPKRNSAPIITNRTRSKSNLRKRTDSNSDLEQQTEGVDTGNLCVRRGPGGRELNSVVSDPSTTSNRRSRTSAHHRRYSNKAPIDYLTTGQSSSSRSSVPATNTGGIDGRPCDSNTSVASSTHPLHLFNSPAYYHQTGSPPPSSSAQSYSGVVPTVSHSSPLVASAASANTHRNIKQSLPMSTESDTDPDNNGGTMSPSPRDVLSDPAFARAAAAAAAAGGPTGAALFHTLSGRVQHLMSRVGGGSSLNAINGRLQQYMQGIQSPDPDVRLTTLNELCSLLVMSNEETLPGFQFRVLYPPLRDCLADENEANAEIALTACRALTYLMEALPRSAAQIVEATPIFLSKLRSITSIDIAEQALTALEMISKRNGKQILIADGIGACLEYIEFFSITSQNKSLAIVANCCIHILTRNDFNSIRGHLENLSNRLRSDDKKTIEHVCSIFSRLVENFHRDSSILREIASTQLLKTMQTMLVVQPTLLNSITFVSIIHMLYIFSAYCPILAVTLLKMNIAETIICLLTGTSEGKSSTKTIPITYKSAALATNETTSLNISSIQQTNNIELISRTPQELYEIVSLIGEMMPRLPNDEPLFQVDQLFRRSALSNRAYDASSNGYILWHWQDDQGQLRSYSLQDSRTIEHAWQQHEEEVQLMISGRHYLIDLQQLQQINEETNQARFIKRIITSDTTESPTDPNDESTSTNRQSTATTTTTNSSSDARTEMMKDNMELYSSFIQSLFSVLYEVYNSSAGPAVKHRCLQALLRMIYYSPSDLLEIILKQQSISSHIASMLASSDYRIVVSALQMGEILMKKLSQIFSTYFYREGVVHQIEILIGFGVVSSSNLTLARSSNTSGSRSQLDLAHLNENSSSQIESLDEPLPKTTTTTTTTTTNPRRYYTTSESYPSTTRIETRSQRARLPKTSTRSMFEEFSSRSIAGRSTGASFSTGSLDINLGRGRSTRGASNNIVPPVLFRPTSTFDPSTYYSRPPVYVPSPYAYTSSAPTAASLINPVTPHHHHQQQQYQIILSSQEKAKLKEWIQNQAKTFRTNYFSNNSSTSNLALQIIERLASAVDILHVGKDSIENGKALRDIANIIAKGDVSPFEMVHSGLITKLYQYLTDDISLANDRPERLKQFLNIFINIPLENDELALKQYIIELQHAQVNNGKIYHRNESNVLSHLINKLHGCINQLEQFPIRVNDIAGRPAHSSALRLITTHQLKCNLIRHPQCKNLKQWNSGPVKIDPLALVSAIEKYLLLRGIASSTIMSQAPNPFTQVASQGYGDFAATLDEDDQEENHVADEEEQQHEDDLEGPQSPEPEEHEINELGFTQTQERSYPTGIESPDEDENEDQVQASDNEQEREDDEEAGPSSPPVEDADADASNEQQEVEEEEENNDDDDDDVDNTSEKESPVRRRVQIMNDSDNDDDEQQAESTSVVSKDKNRSFLKQMTMKNEDSHKKHKKRRSDEHRHHHEKKSKRFRKNSDAGEEEEDNDKTEEQQDKNTDNVEATSDVEDVVDDIFGKDVNENEEEADDQEEVADELADLNDEAAQHNAEEEEEEDVEQQQQQQTFDAEEDEEDDEDTSVRKEKHSSSKNNIAYDIDLYLEKKAERRRGNRRRGKNGDVDLAGPDSDQFVSKLIDQMKIATEEDRIFNKSRQPATAKLLLLPVVEQHLCRADLSDIFLDNGILTVFKDWLSPLPDKSLPNIKIRESLIRILQQFGVINAEPLRDSSIGKALMYLYKHPRETKENKLKLIKIIHDWARPIFNLDTDYKLLTREERQQRDANQASLKRQTSSTGKPKNRASDMDLPFDNKRRQHDGDELNEDEECPRARVPRPSNKDYVVRPVSTVEYSDKKGDGKKKSVSRLDELKRRQQDRKRLSKPMSIVKLSIEGNKMHL</sequence>
<evidence type="ECO:0000259" key="8">
    <source>
        <dbReference type="PROSITE" id="PS51319"/>
    </source>
</evidence>
<feature type="compositionally biased region" description="Polar residues" evidence="6">
    <location>
        <begin position="843"/>
        <end position="852"/>
    </location>
</feature>
<reference evidence="9" key="1">
    <citation type="submission" date="2021-02" db="EMBL/GenBank/DDBJ databases">
        <authorList>
            <person name="Nowell W R."/>
        </authorList>
    </citation>
    <scope>NUCLEOTIDE SEQUENCE</scope>
</reference>
<keyword evidence="4" id="KW-0539">Nucleus</keyword>
<protein>
    <recommendedName>
        <fullName evidence="5">E3 ubiquitin-protein ligase</fullName>
        <ecNumber evidence="5">2.3.2.26</ecNumber>
    </recommendedName>
</protein>
<accession>A0A814JM42</accession>
<dbReference type="PANTHER" id="PTHR45670">
    <property type="entry name" value="E3 UBIQUITIN-PROTEIN LIGASE TRIP12"/>
    <property type="match status" value="1"/>
</dbReference>
<dbReference type="Pfam" id="PF08711">
    <property type="entry name" value="Med26"/>
    <property type="match status" value="1"/>
</dbReference>
<dbReference type="EC" id="2.3.2.26" evidence="5"/>
<evidence type="ECO:0000256" key="2">
    <source>
        <dbReference type="ARBA" id="ARBA00004906"/>
    </source>
</evidence>
<organism evidence="9 10">
    <name type="scientific">Adineta steineri</name>
    <dbReference type="NCBI Taxonomy" id="433720"/>
    <lineage>
        <taxon>Eukaryota</taxon>
        <taxon>Metazoa</taxon>
        <taxon>Spiralia</taxon>
        <taxon>Gnathifera</taxon>
        <taxon>Rotifera</taxon>
        <taxon>Eurotatoria</taxon>
        <taxon>Bdelloidea</taxon>
        <taxon>Adinetida</taxon>
        <taxon>Adinetidae</taxon>
        <taxon>Adineta</taxon>
    </lineage>
</organism>
<proteinExistence type="inferred from homology"/>
<feature type="domain" description="WWE" evidence="7">
    <location>
        <begin position="764"/>
        <end position="840"/>
    </location>
</feature>
<feature type="compositionally biased region" description="Acidic residues" evidence="6">
    <location>
        <begin position="1728"/>
        <end position="1738"/>
    </location>
</feature>
<comment type="subcellular location">
    <subcellularLocation>
        <location evidence="4">Nucleus</location>
    </subcellularLocation>
</comment>
<comment type="catalytic activity">
    <reaction evidence="1 5">
        <text>S-ubiquitinyl-[E2 ubiquitin-conjugating enzyme]-L-cysteine + [acceptor protein]-L-lysine = [E2 ubiquitin-conjugating enzyme]-L-cysteine + N(6)-ubiquitinyl-[acceptor protein]-L-lysine.</text>
        <dbReference type="EC" id="2.3.2.26"/>
    </reaction>
</comment>
<feature type="compositionally biased region" description="Polar residues" evidence="6">
    <location>
        <begin position="272"/>
        <end position="282"/>
    </location>
</feature>
<dbReference type="EMBL" id="CAJNOG010000174">
    <property type="protein sequence ID" value="CAF1040258.1"/>
    <property type="molecule type" value="Genomic_DNA"/>
</dbReference>
<dbReference type="SMART" id="SM00678">
    <property type="entry name" value="WWE"/>
    <property type="match status" value="1"/>
</dbReference>
<feature type="compositionally biased region" description="Basic and acidic residues" evidence="6">
    <location>
        <begin position="2007"/>
        <end position="2028"/>
    </location>
</feature>
<feature type="compositionally biased region" description="Low complexity" evidence="6">
    <location>
        <begin position="100"/>
        <end position="118"/>
    </location>
</feature>
<feature type="compositionally biased region" description="Basic and acidic residues" evidence="6">
    <location>
        <begin position="1652"/>
        <end position="1661"/>
    </location>
</feature>
<dbReference type="GO" id="GO:0000209">
    <property type="term" value="P:protein polyubiquitination"/>
    <property type="evidence" value="ECO:0007669"/>
    <property type="project" value="TreeGrafter"/>
</dbReference>
<dbReference type="InterPro" id="IPR057948">
    <property type="entry name" value="TPR_TRIP12_N"/>
</dbReference>
<evidence type="ECO:0000256" key="6">
    <source>
        <dbReference type="SAM" id="MobiDB-lite"/>
    </source>
</evidence>
<feature type="region of interest" description="Disordered" evidence="6">
    <location>
        <begin position="1766"/>
        <end position="1785"/>
    </location>
</feature>
<feature type="compositionally biased region" description="Acidic residues" evidence="6">
    <location>
        <begin position="1514"/>
        <end position="1524"/>
    </location>
</feature>
<dbReference type="Pfam" id="PF25579">
    <property type="entry name" value="TPR_TRIP12_N"/>
    <property type="match status" value="1"/>
</dbReference>
<dbReference type="InterPro" id="IPR045322">
    <property type="entry name" value="HECTD1/TRIP12-like"/>
</dbReference>
<dbReference type="Gene3D" id="1.20.930.10">
    <property type="entry name" value="Conserved domain common to transcription factors TFIIS, elongin A, CRSP70"/>
    <property type="match status" value="1"/>
</dbReference>
<dbReference type="Gene3D" id="1.25.10.10">
    <property type="entry name" value="Leucine-rich Repeat Variant"/>
    <property type="match status" value="1"/>
</dbReference>
<feature type="region of interest" description="Disordered" evidence="6">
    <location>
        <begin position="1025"/>
        <end position="1083"/>
    </location>
</feature>
<evidence type="ECO:0000256" key="4">
    <source>
        <dbReference type="PROSITE-ProRule" id="PRU00649"/>
    </source>
</evidence>
<feature type="compositionally biased region" description="Basic residues" evidence="6">
    <location>
        <begin position="226"/>
        <end position="238"/>
    </location>
</feature>
<dbReference type="InterPro" id="IPR016024">
    <property type="entry name" value="ARM-type_fold"/>
</dbReference>
<dbReference type="SUPFAM" id="SSF48371">
    <property type="entry name" value="ARM repeat"/>
    <property type="match status" value="1"/>
</dbReference>
<feature type="region of interest" description="Disordered" evidence="6">
    <location>
        <begin position="1449"/>
        <end position="1749"/>
    </location>
</feature>
<comment type="caution">
    <text evidence="9">The sequence shown here is derived from an EMBL/GenBank/DDBJ whole genome shotgun (WGS) entry which is preliminary data.</text>
</comment>
<dbReference type="GO" id="GO:0016607">
    <property type="term" value="C:nuclear speck"/>
    <property type="evidence" value="ECO:0007669"/>
    <property type="project" value="TreeGrafter"/>
</dbReference>
<dbReference type="Pfam" id="PF02825">
    <property type="entry name" value="WWE"/>
    <property type="match status" value="1"/>
</dbReference>
<keyword evidence="5" id="KW-0833">Ubl conjugation pathway</keyword>
<dbReference type="InterPro" id="IPR004170">
    <property type="entry name" value="WWE_dom"/>
</dbReference>
<dbReference type="Proteomes" id="UP000663845">
    <property type="component" value="Unassembled WGS sequence"/>
</dbReference>
<comment type="similarity">
    <text evidence="5">Belongs to the UPL family. K-HECT subfamily.</text>
</comment>
<feature type="compositionally biased region" description="Polar residues" evidence="6">
    <location>
        <begin position="1939"/>
        <end position="1954"/>
    </location>
</feature>
<feature type="compositionally biased region" description="Acidic residues" evidence="6">
    <location>
        <begin position="1683"/>
        <end position="1703"/>
    </location>
</feature>
<feature type="domain" description="TFIIS N-terminal" evidence="8">
    <location>
        <begin position="1845"/>
        <end position="1923"/>
    </location>
</feature>
<feature type="compositionally biased region" description="Low complexity" evidence="6">
    <location>
        <begin position="7"/>
        <end position="19"/>
    </location>
</feature>
<dbReference type="SUPFAM" id="SSF117839">
    <property type="entry name" value="WWE domain"/>
    <property type="match status" value="1"/>
</dbReference>
<dbReference type="GO" id="GO:0061630">
    <property type="term" value="F:ubiquitin protein ligase activity"/>
    <property type="evidence" value="ECO:0007669"/>
    <property type="project" value="UniProtKB-UniRule"/>
</dbReference>
<comment type="pathway">
    <text evidence="2 5">Protein modification; protein ubiquitination.</text>
</comment>
<feature type="region of interest" description="Disordered" evidence="6">
    <location>
        <begin position="1"/>
        <end position="363"/>
    </location>
</feature>
<feature type="region of interest" description="Disordered" evidence="6">
    <location>
        <begin position="1937"/>
        <end position="2038"/>
    </location>
</feature>
<dbReference type="InterPro" id="IPR018123">
    <property type="entry name" value="WWE-dom_subgr"/>
</dbReference>
<feature type="compositionally biased region" description="Acidic residues" evidence="6">
    <location>
        <begin position="1642"/>
        <end position="1651"/>
    </location>
</feature>
<evidence type="ECO:0000313" key="9">
    <source>
        <dbReference type="EMBL" id="CAF1040258.1"/>
    </source>
</evidence>
<dbReference type="PANTHER" id="PTHR45670:SF13">
    <property type="entry name" value="E3 UBIQUITIN-PROTEIN LIGASE TRIP12"/>
    <property type="match status" value="1"/>
</dbReference>
<dbReference type="Gene3D" id="3.30.720.50">
    <property type="match status" value="1"/>
</dbReference>
<dbReference type="InterPro" id="IPR011989">
    <property type="entry name" value="ARM-like"/>
</dbReference>
<evidence type="ECO:0000256" key="5">
    <source>
        <dbReference type="RuleBase" id="RU369009"/>
    </source>
</evidence>
<feature type="compositionally biased region" description="Acidic residues" evidence="6">
    <location>
        <begin position="1449"/>
        <end position="1479"/>
    </location>
</feature>
<dbReference type="InterPro" id="IPR035441">
    <property type="entry name" value="TFIIS/LEDGF_dom_sf"/>
</dbReference>
<feature type="region of interest" description="Disordered" evidence="6">
    <location>
        <begin position="841"/>
        <end position="878"/>
    </location>
</feature>
<evidence type="ECO:0000259" key="7">
    <source>
        <dbReference type="PROSITE" id="PS50918"/>
    </source>
</evidence>
<dbReference type="InterPro" id="IPR037197">
    <property type="entry name" value="WWE_dom_sf"/>
</dbReference>
<keyword evidence="3 5" id="KW-0808">Transferase</keyword>
<evidence type="ECO:0000313" key="10">
    <source>
        <dbReference type="Proteomes" id="UP000663845"/>
    </source>
</evidence>
<feature type="compositionally biased region" description="Basic and acidic residues" evidence="6">
    <location>
        <begin position="1958"/>
        <end position="1976"/>
    </location>
</feature>
<feature type="compositionally biased region" description="Acidic residues" evidence="6">
    <location>
        <begin position="1532"/>
        <end position="1561"/>
    </location>
</feature>
<dbReference type="UniPathway" id="UPA00143"/>
<feature type="compositionally biased region" description="Polar residues" evidence="6">
    <location>
        <begin position="187"/>
        <end position="196"/>
    </location>
</feature>
<dbReference type="PROSITE" id="PS51319">
    <property type="entry name" value="TFIIS_N"/>
    <property type="match status" value="1"/>
</dbReference>
<feature type="compositionally biased region" description="Low complexity" evidence="6">
    <location>
        <begin position="1040"/>
        <end position="1066"/>
    </location>
</feature>